<gene>
    <name evidence="1" type="ORF">EHS15_15885</name>
</gene>
<proteinExistence type="predicted"/>
<dbReference type="Pfam" id="PF26363">
    <property type="entry name" value="Phospholipase-like"/>
    <property type="match status" value="1"/>
</dbReference>
<evidence type="ECO:0000313" key="2">
    <source>
        <dbReference type="Proteomes" id="UP000298058"/>
    </source>
</evidence>
<dbReference type="SUPFAM" id="SSF53474">
    <property type="entry name" value="alpha/beta-Hydrolases"/>
    <property type="match status" value="1"/>
</dbReference>
<dbReference type="InterPro" id="IPR029058">
    <property type="entry name" value="AB_hydrolase_fold"/>
</dbReference>
<evidence type="ECO:0000313" key="1">
    <source>
        <dbReference type="EMBL" id="TGN17912.1"/>
    </source>
</evidence>
<dbReference type="AlphaFoldDB" id="A0A4R9LV05"/>
<dbReference type="OrthoDB" id="5913909at2"/>
<organism evidence="1 2">
    <name type="scientific">Leptospira idonii</name>
    <dbReference type="NCBI Taxonomy" id="1193500"/>
    <lineage>
        <taxon>Bacteria</taxon>
        <taxon>Pseudomonadati</taxon>
        <taxon>Spirochaetota</taxon>
        <taxon>Spirochaetia</taxon>
        <taxon>Leptospirales</taxon>
        <taxon>Leptospiraceae</taxon>
        <taxon>Leptospira</taxon>
    </lineage>
</organism>
<name>A0A4R9LV05_9LEPT</name>
<keyword evidence="2" id="KW-1185">Reference proteome</keyword>
<accession>A0A4R9LV05</accession>
<reference evidence="1" key="1">
    <citation type="journal article" date="2019" name="PLoS Negl. Trop. Dis.">
        <title>Revisiting the worldwide diversity of Leptospira species in the environment.</title>
        <authorList>
            <person name="Vincent A.T."/>
            <person name="Schiettekatte O."/>
            <person name="Bourhy P."/>
            <person name="Veyrier F.J."/>
            <person name="Picardeau M."/>
        </authorList>
    </citation>
    <scope>NUCLEOTIDE SEQUENCE [LARGE SCALE GENOMIC DNA]</scope>
    <source>
        <strain evidence="1">201300427</strain>
    </source>
</reference>
<dbReference type="EMBL" id="RQHW01000054">
    <property type="protein sequence ID" value="TGN17912.1"/>
    <property type="molecule type" value="Genomic_DNA"/>
</dbReference>
<protein>
    <submittedName>
        <fullName evidence="1">DUF2974 domain-containing protein</fullName>
    </submittedName>
</protein>
<dbReference type="Gene3D" id="3.40.50.1820">
    <property type="entry name" value="alpha/beta hydrolase"/>
    <property type="match status" value="1"/>
</dbReference>
<dbReference type="Proteomes" id="UP000298058">
    <property type="component" value="Unassembled WGS sequence"/>
</dbReference>
<comment type="caution">
    <text evidence="1">The sequence shown here is derived from an EMBL/GenBank/DDBJ whole genome shotgun (WGS) entry which is preliminary data.</text>
</comment>
<sequence length="322" mass="35746">MGMFGLIQTGIHGVKGLIRKFDTIEDIKALRQDAERMNLLLSDPEMVSLAKEKYGELEFSKKIEAYKQNLMSEATYLDFESNDPEMVAMVKEMTAALAILGVERVTREQLIERGADPAKFENKDSGLHSDLFFDKNTEKYVLAFRGTDSFLDAWIDIKNIVGVVTDQHQQAMDLAQSLDRLPEFKNKLTFTGHSLGGGLASAAAGITGSTAFTFNSANLNDATRTAMGDNANGLENRVNYYYLPGELASLGQDSFNLSAEGNRTALDGQLGRPWLVQRGFINLHSNQLMTNVLYNDILNGRPRAVVITNPEYDKPSESNREE</sequence>